<evidence type="ECO:0000313" key="2">
    <source>
        <dbReference type="Proteomes" id="UP000000812"/>
    </source>
</evidence>
<protein>
    <submittedName>
        <fullName evidence="1">Uncharacterized protein</fullName>
    </submittedName>
</protein>
<sequence>MAKLTVVLPPSYTSTNTQGRWCQGSTWIDDDPGGMQVGMVNSNLFTIGHTLRRPTVISRLDASRHVV</sequence>
<organism evidence="1 2">
    <name type="scientific">Xylella fastidiosa (strain 9a5c)</name>
    <dbReference type="NCBI Taxonomy" id="160492"/>
    <lineage>
        <taxon>Bacteria</taxon>
        <taxon>Pseudomonadati</taxon>
        <taxon>Pseudomonadota</taxon>
        <taxon>Gammaproteobacteria</taxon>
        <taxon>Lysobacterales</taxon>
        <taxon>Lysobacteraceae</taxon>
        <taxon>Xylella</taxon>
    </lineage>
</organism>
<dbReference type="KEGG" id="xfa:XF_1826"/>
<dbReference type="HOGENOM" id="CLU_2811521_0_0_6"/>
<dbReference type="STRING" id="160492.XF_1826"/>
<dbReference type="Proteomes" id="UP000000812">
    <property type="component" value="Chromosome"/>
</dbReference>
<gene>
    <name evidence="1" type="ordered locus">XF_1826</name>
</gene>
<dbReference type="AlphaFoldDB" id="Q9PCF5"/>
<reference evidence="1 2" key="1">
    <citation type="journal article" date="2000" name="Nature">
        <title>The genome sequence of the plant pathogen Xylella fastidiosa.</title>
        <authorList>
            <person name="Simpson A.J."/>
            <person name="Reinach F.C."/>
            <person name="Arruda P."/>
            <person name="Abreu F.A."/>
            <person name="Acencio M."/>
            <person name="Alvarenga R."/>
            <person name="Alves L.M."/>
            <person name="Araya J.E."/>
            <person name="Baia G.S."/>
            <person name="Baptista C.S."/>
            <person name="Barros M.H."/>
            <person name="Bonaccorsi E.D."/>
            <person name="Bordin S."/>
            <person name="Bove J.M."/>
            <person name="Briones M.R."/>
            <person name="Bueno M.R."/>
            <person name="Camargo A.A."/>
            <person name="Camargo L.E."/>
            <person name="Carraro D.M."/>
            <person name="Carrer H."/>
            <person name="Colauto N.B."/>
            <person name="Colombo C."/>
            <person name="Costa F.F."/>
            <person name="Costa M.C."/>
            <person name="Costa-Neto C.M."/>
            <person name="Coutinho L.L."/>
            <person name="Cristofani M."/>
            <person name="Dias-Neto E."/>
            <person name="Docena C."/>
            <person name="El-Dorry H."/>
            <person name="Facincani A.P."/>
            <person name="Ferreira A.J."/>
            <person name="Ferreira V.C."/>
            <person name="Ferro J.A."/>
            <person name="Fraga J.S."/>
            <person name="Franca S.C."/>
            <person name="Franco M.C."/>
            <person name="Frohme M."/>
            <person name="Furlan L.R."/>
            <person name="Garnier M."/>
            <person name="Goldman G.H."/>
            <person name="Goldman M.H."/>
            <person name="Gomes S.L."/>
            <person name="Gruber A."/>
            <person name="Ho P.L."/>
            <person name="Hoheisel J.D."/>
            <person name="Junqueira M.L."/>
            <person name="Kemper E.L."/>
            <person name="Kitajima J.P."/>
            <person name="Krieger J.E."/>
            <person name="Kuramae E.E."/>
            <person name="Laigret F."/>
            <person name="Lambais M.R."/>
            <person name="Leite L.C."/>
            <person name="Lemos E.G."/>
            <person name="Lemos M.V."/>
            <person name="Lopes S.A."/>
            <person name="Lopes C.R."/>
            <person name="Machado J.A."/>
            <person name="Machado M.A."/>
            <person name="Madeira A.M."/>
            <person name="Madeira H.M."/>
            <person name="Marino C.L."/>
            <person name="Marques M.V."/>
            <person name="Martins E.A."/>
            <person name="Martins E.M."/>
            <person name="Matsukuma A.Y."/>
            <person name="Menck C.F."/>
            <person name="Miracca E.C."/>
            <person name="Miyaki C.Y."/>
            <person name="Monteriro-Vitorello C.B."/>
            <person name="Moon D.H."/>
            <person name="Nagai M.A."/>
            <person name="Nascimento A.L."/>
            <person name="Netto L.E."/>
            <person name="Nhani A.Jr."/>
            <person name="Nobrega F.G."/>
            <person name="Nunes L.R."/>
            <person name="Oliveira M.A."/>
            <person name="de Oliveira M.C."/>
            <person name="de Oliveira R.C."/>
            <person name="Palmieri D.A."/>
            <person name="Paris A."/>
            <person name="Peixoto B.R."/>
            <person name="Pereira G.A."/>
            <person name="Pereira H.A.Jr."/>
            <person name="Pesquero J.B."/>
            <person name="Quaggio R.B."/>
            <person name="Roberto P.G."/>
            <person name="Rodrigues V."/>
            <person name="de M Rosa A.J."/>
            <person name="de Rosa V.E.Jr."/>
            <person name="de Sa R.G."/>
            <person name="Santelli R.V."/>
            <person name="Sawasaki H.E."/>
            <person name="da Silva A.C."/>
            <person name="da Silva A.M."/>
            <person name="da Silva F.R."/>
            <person name="da Silva W.A.Jr."/>
            <person name="da Silveira J.F."/>
            <person name="Silvestri M.L."/>
            <person name="Siqueira W.J."/>
            <person name="de Souza A.A."/>
            <person name="de Souza A.P."/>
            <person name="Terenzi M.F."/>
            <person name="Truffi D."/>
            <person name="Tsai S.M."/>
            <person name="Tsuhako M.H."/>
            <person name="Vallada H."/>
            <person name="Van Sluys M.A."/>
            <person name="Verjovski-Almeida S."/>
            <person name="Vettore A.L."/>
            <person name="Zago M.A."/>
            <person name="Zatz M."/>
            <person name="Meidanis J."/>
            <person name="Setubal J.C."/>
        </authorList>
    </citation>
    <scope>NUCLEOTIDE SEQUENCE [LARGE SCALE GENOMIC DNA]</scope>
    <source>
        <strain evidence="1 2">9a5c</strain>
    </source>
</reference>
<evidence type="ECO:0000313" key="1">
    <source>
        <dbReference type="EMBL" id="AAF84632.1"/>
    </source>
</evidence>
<dbReference type="PIR" id="F82632">
    <property type="entry name" value="F82632"/>
</dbReference>
<accession>Q9PCF5</accession>
<proteinExistence type="predicted"/>
<dbReference type="EMBL" id="AE003849">
    <property type="protein sequence ID" value="AAF84632.1"/>
    <property type="molecule type" value="Genomic_DNA"/>
</dbReference>
<name>Q9PCF5_XYLFA</name>